<organism evidence="2 3">
    <name type="scientific">Neiella litorisoli</name>
    <dbReference type="NCBI Taxonomy" id="2771431"/>
    <lineage>
        <taxon>Bacteria</taxon>
        <taxon>Pseudomonadati</taxon>
        <taxon>Pseudomonadota</taxon>
        <taxon>Gammaproteobacteria</taxon>
        <taxon>Alteromonadales</taxon>
        <taxon>Echinimonadaceae</taxon>
        <taxon>Neiella</taxon>
    </lineage>
</organism>
<dbReference type="InterPro" id="IPR011992">
    <property type="entry name" value="EF-hand-dom_pair"/>
</dbReference>
<feature type="domain" description="EF-hand" evidence="1">
    <location>
        <begin position="72"/>
        <end position="107"/>
    </location>
</feature>
<dbReference type="InterPro" id="IPR002048">
    <property type="entry name" value="EF_hand_dom"/>
</dbReference>
<keyword evidence="3" id="KW-1185">Reference proteome</keyword>
<dbReference type="InterPro" id="IPR018247">
    <property type="entry name" value="EF_Hand_1_Ca_BS"/>
</dbReference>
<reference evidence="2" key="1">
    <citation type="submission" date="2020-09" db="EMBL/GenBank/DDBJ databases">
        <title>A novel bacterium of genus Neiella, isolated from South China Sea.</title>
        <authorList>
            <person name="Huang H."/>
            <person name="Mo K."/>
            <person name="Hu Y."/>
        </authorList>
    </citation>
    <scope>NUCLEOTIDE SEQUENCE</scope>
    <source>
        <strain evidence="2">HB171785</strain>
    </source>
</reference>
<dbReference type="Pfam" id="PF13202">
    <property type="entry name" value="EF-hand_5"/>
    <property type="match status" value="2"/>
</dbReference>
<dbReference type="EMBL" id="JACXAF010000003">
    <property type="protein sequence ID" value="MBD1388406.1"/>
    <property type="molecule type" value="Genomic_DNA"/>
</dbReference>
<evidence type="ECO:0000313" key="3">
    <source>
        <dbReference type="Proteomes" id="UP000638014"/>
    </source>
</evidence>
<dbReference type="AlphaFoldDB" id="A0A8J6QIB8"/>
<proteinExistence type="predicted"/>
<dbReference type="Proteomes" id="UP000638014">
    <property type="component" value="Unassembled WGS sequence"/>
</dbReference>
<gene>
    <name evidence="2" type="ORF">IC617_03105</name>
</gene>
<feature type="domain" description="EF-hand" evidence="1">
    <location>
        <begin position="37"/>
        <end position="63"/>
    </location>
</feature>
<sequence>MKMNRLALAIIVGMLAISIAPQVDSRGFGGRQQQPEFINVDTNNDGLISKDEFETFHSDRQLRRVGQAKLQRNAADSSKLFEQYDLDQDGFISAEEFLARPPCRRST</sequence>
<dbReference type="RefSeq" id="WP_191143674.1">
    <property type="nucleotide sequence ID" value="NZ_JACXAF010000003.1"/>
</dbReference>
<comment type="caution">
    <text evidence="2">The sequence shown here is derived from an EMBL/GenBank/DDBJ whole genome shotgun (WGS) entry which is preliminary data.</text>
</comment>
<accession>A0A8J6QIB8</accession>
<name>A0A8J6QIB8_9GAMM</name>
<dbReference type="GO" id="GO:0005509">
    <property type="term" value="F:calcium ion binding"/>
    <property type="evidence" value="ECO:0007669"/>
    <property type="project" value="InterPro"/>
</dbReference>
<evidence type="ECO:0000259" key="1">
    <source>
        <dbReference type="PROSITE" id="PS50222"/>
    </source>
</evidence>
<evidence type="ECO:0000313" key="2">
    <source>
        <dbReference type="EMBL" id="MBD1388406.1"/>
    </source>
</evidence>
<dbReference type="CDD" id="cd00051">
    <property type="entry name" value="EFh"/>
    <property type="match status" value="1"/>
</dbReference>
<protein>
    <submittedName>
        <fullName evidence="2">EF-hand domain-containing protein</fullName>
    </submittedName>
</protein>
<dbReference type="Gene3D" id="1.10.238.10">
    <property type="entry name" value="EF-hand"/>
    <property type="match status" value="1"/>
</dbReference>
<dbReference type="PROSITE" id="PS50222">
    <property type="entry name" value="EF_HAND_2"/>
    <property type="match status" value="2"/>
</dbReference>
<dbReference type="SUPFAM" id="SSF47473">
    <property type="entry name" value="EF-hand"/>
    <property type="match status" value="1"/>
</dbReference>
<dbReference type="PROSITE" id="PS00018">
    <property type="entry name" value="EF_HAND_1"/>
    <property type="match status" value="2"/>
</dbReference>